<keyword evidence="3" id="KW-1185">Reference proteome</keyword>
<protein>
    <submittedName>
        <fullName evidence="2">Uncharacterized protein</fullName>
    </submittedName>
</protein>
<feature type="region of interest" description="Disordered" evidence="1">
    <location>
        <begin position="1"/>
        <end position="41"/>
    </location>
</feature>
<accession>A0A2Z6N924</accession>
<feature type="compositionally biased region" description="Low complexity" evidence="1">
    <location>
        <begin position="1"/>
        <end position="18"/>
    </location>
</feature>
<sequence length="88" mass="9301">MPSSPSTSSADESLLSAEIQGVQSKPFGPQATATSTKSFDSGQCWWKLPSSSSPSTSSEDESLLSAEIRWGPVEAFQSTGNCYSDSIF</sequence>
<proteinExistence type="predicted"/>
<dbReference type="Proteomes" id="UP000242715">
    <property type="component" value="Unassembled WGS sequence"/>
</dbReference>
<organism evidence="2 3">
    <name type="scientific">Trifolium subterraneum</name>
    <name type="common">Subterranean clover</name>
    <dbReference type="NCBI Taxonomy" id="3900"/>
    <lineage>
        <taxon>Eukaryota</taxon>
        <taxon>Viridiplantae</taxon>
        <taxon>Streptophyta</taxon>
        <taxon>Embryophyta</taxon>
        <taxon>Tracheophyta</taxon>
        <taxon>Spermatophyta</taxon>
        <taxon>Magnoliopsida</taxon>
        <taxon>eudicotyledons</taxon>
        <taxon>Gunneridae</taxon>
        <taxon>Pentapetalae</taxon>
        <taxon>rosids</taxon>
        <taxon>fabids</taxon>
        <taxon>Fabales</taxon>
        <taxon>Fabaceae</taxon>
        <taxon>Papilionoideae</taxon>
        <taxon>50 kb inversion clade</taxon>
        <taxon>NPAAA clade</taxon>
        <taxon>Hologalegina</taxon>
        <taxon>IRL clade</taxon>
        <taxon>Trifolieae</taxon>
        <taxon>Trifolium</taxon>
    </lineage>
</organism>
<feature type="compositionally biased region" description="Polar residues" evidence="1">
    <location>
        <begin position="31"/>
        <end position="41"/>
    </location>
</feature>
<reference evidence="3" key="1">
    <citation type="journal article" date="2017" name="Front. Plant Sci.">
        <title>Climate Clever Clovers: New Paradigm to Reduce the Environmental Footprint of Ruminants by Breeding Low Methanogenic Forages Utilizing Haplotype Variation.</title>
        <authorList>
            <person name="Kaur P."/>
            <person name="Appels R."/>
            <person name="Bayer P.E."/>
            <person name="Keeble-Gagnere G."/>
            <person name="Wang J."/>
            <person name="Hirakawa H."/>
            <person name="Shirasawa K."/>
            <person name="Vercoe P."/>
            <person name="Stefanova K."/>
            <person name="Durmic Z."/>
            <person name="Nichols P."/>
            <person name="Revell C."/>
            <person name="Isobe S.N."/>
            <person name="Edwards D."/>
            <person name="Erskine W."/>
        </authorList>
    </citation>
    <scope>NUCLEOTIDE SEQUENCE [LARGE SCALE GENOMIC DNA]</scope>
    <source>
        <strain evidence="3">cv. Daliak</strain>
    </source>
</reference>
<evidence type="ECO:0000313" key="2">
    <source>
        <dbReference type="EMBL" id="GAU32760.1"/>
    </source>
</evidence>
<dbReference type="AlphaFoldDB" id="A0A2Z6N924"/>
<evidence type="ECO:0000256" key="1">
    <source>
        <dbReference type="SAM" id="MobiDB-lite"/>
    </source>
</evidence>
<name>A0A2Z6N924_TRISU</name>
<gene>
    <name evidence="2" type="ORF">TSUD_323270</name>
</gene>
<dbReference type="EMBL" id="DF973504">
    <property type="protein sequence ID" value="GAU32760.1"/>
    <property type="molecule type" value="Genomic_DNA"/>
</dbReference>
<evidence type="ECO:0000313" key="3">
    <source>
        <dbReference type="Proteomes" id="UP000242715"/>
    </source>
</evidence>